<dbReference type="PANTHER" id="PTHR21331">
    <property type="entry name" value="BRCA1-ASSOCIATED ATM ACTIVATOR 1"/>
    <property type="match status" value="1"/>
</dbReference>
<evidence type="ECO:0000256" key="2">
    <source>
        <dbReference type="ARBA" id="ARBA00022490"/>
    </source>
</evidence>
<dbReference type="InterPro" id="IPR011989">
    <property type="entry name" value="ARM-like"/>
</dbReference>
<accession>A0A8T0AE82</accession>
<dbReference type="AlphaFoldDB" id="A0A8T0AE82"/>
<gene>
    <name evidence="5" type="ORF">HF521_013056</name>
</gene>
<organism evidence="5 6">
    <name type="scientific">Silurus meridionalis</name>
    <name type="common">Southern catfish</name>
    <name type="synonym">Silurus soldatovi meridionalis</name>
    <dbReference type="NCBI Taxonomy" id="175797"/>
    <lineage>
        <taxon>Eukaryota</taxon>
        <taxon>Metazoa</taxon>
        <taxon>Chordata</taxon>
        <taxon>Craniata</taxon>
        <taxon>Vertebrata</taxon>
        <taxon>Euteleostomi</taxon>
        <taxon>Actinopterygii</taxon>
        <taxon>Neopterygii</taxon>
        <taxon>Teleostei</taxon>
        <taxon>Ostariophysi</taxon>
        <taxon>Siluriformes</taxon>
        <taxon>Siluridae</taxon>
        <taxon>Silurus</taxon>
    </lineage>
</organism>
<evidence type="ECO:0000313" key="5">
    <source>
        <dbReference type="EMBL" id="KAF7689703.1"/>
    </source>
</evidence>
<dbReference type="SUPFAM" id="SSF48371">
    <property type="entry name" value="ARM repeat"/>
    <property type="match status" value="1"/>
</dbReference>
<evidence type="ECO:0000256" key="1">
    <source>
        <dbReference type="ARBA" id="ARBA00004496"/>
    </source>
</evidence>
<evidence type="ECO:0000313" key="6">
    <source>
        <dbReference type="Proteomes" id="UP000606274"/>
    </source>
</evidence>
<keyword evidence="6" id="KW-1185">Reference proteome</keyword>
<dbReference type="InterPro" id="IPR038904">
    <property type="entry name" value="BRAT1"/>
</dbReference>
<evidence type="ECO:0000256" key="4">
    <source>
        <dbReference type="SAM" id="MobiDB-lite"/>
    </source>
</evidence>
<dbReference type="GO" id="GO:0005634">
    <property type="term" value="C:nucleus"/>
    <property type="evidence" value="ECO:0007669"/>
    <property type="project" value="TreeGrafter"/>
</dbReference>
<dbReference type="GO" id="GO:0008283">
    <property type="term" value="P:cell population proliferation"/>
    <property type="evidence" value="ECO:0007669"/>
    <property type="project" value="InterPro"/>
</dbReference>
<protein>
    <submittedName>
        <fullName evidence="5">Uncharacterized protein</fullName>
    </submittedName>
</protein>
<sequence>MQSDVGTNGGSNEVRGKKKHKLQPRGKQVAVKRDRNKTGSYLHHQSMESDCLNLLPSVCEVLADSRLVLHDDTSLEKLLDCFKELIMQNDEQYLAQYLPYLQKFLQSVTQSCTLDPNVFSFSLKIAGLLASKEHNFTLLEERGVLEYLFQPDSWHMPEFWKISSVRYGWLQGLWNMLQHPKSINFFCKNRFIKLVLQLQNDKGLFITSLTCQILAHVLDSTMAVEIEIPSCIPANTEFISVTKEIMSHVATSLVSREKAVIVPALRMLATILTKCREPLKIMFWKHVVTPLEALANEKDDSFTLPIIAVLQAVVRSSIFIHPDCRVETLLDIMLFSRSVTESVQCAAVILQVEDCSEVLKRKATDIILLPLLCATASPLDLHEPDKLHDYISHLEKQLSQKATCVCLLTQSLASIAETICKKSLANVPVQLIATSVMKLLRICIGHLPFTLLGAGTFPHLFGCYKVQQCSIDLLGGLTVYAESVALIQEAFTVLLQYMQCPDSNATVLKKTNQAILKWLNICSPSSDLWKTVIHELFGLMKKHVCDGRWEVRDSTLEFITQLTADLKGYSNYTKTLHSSGMISVLFTSLSDLEGYVQASAVVALGEAVTTSDVCSNVQEKAVTQLLSILSQDTQSFPHRAAVKKDT</sequence>
<dbReference type="Gene3D" id="1.25.10.10">
    <property type="entry name" value="Leucine-rich Repeat Variant"/>
    <property type="match status" value="1"/>
</dbReference>
<proteinExistence type="inferred from homology"/>
<dbReference type="GO" id="GO:0005737">
    <property type="term" value="C:cytoplasm"/>
    <property type="evidence" value="ECO:0007669"/>
    <property type="project" value="UniProtKB-SubCell"/>
</dbReference>
<dbReference type="InterPro" id="IPR016024">
    <property type="entry name" value="ARM-type_fold"/>
</dbReference>
<keyword evidence="2" id="KW-0963">Cytoplasm</keyword>
<dbReference type="GO" id="GO:0006974">
    <property type="term" value="P:DNA damage response"/>
    <property type="evidence" value="ECO:0007669"/>
    <property type="project" value="InterPro"/>
</dbReference>
<feature type="region of interest" description="Disordered" evidence="4">
    <location>
        <begin position="1"/>
        <end position="37"/>
    </location>
</feature>
<comment type="caution">
    <text evidence="5">The sequence shown here is derived from an EMBL/GenBank/DDBJ whole genome shotgun (WGS) entry which is preliminary data.</text>
</comment>
<dbReference type="EMBL" id="JABFDY010000024">
    <property type="protein sequence ID" value="KAF7689703.1"/>
    <property type="molecule type" value="Genomic_DNA"/>
</dbReference>
<dbReference type="Proteomes" id="UP000606274">
    <property type="component" value="Unassembled WGS sequence"/>
</dbReference>
<comment type="similarity">
    <text evidence="3">Belongs to the BRAT1 family.</text>
</comment>
<evidence type="ECO:0000256" key="3">
    <source>
        <dbReference type="ARBA" id="ARBA00061308"/>
    </source>
</evidence>
<reference evidence="5" key="1">
    <citation type="submission" date="2020-08" db="EMBL/GenBank/DDBJ databases">
        <title>Chromosome-level assembly of Southern catfish (Silurus meridionalis) provides insights into visual adaptation to the nocturnal and benthic lifestyles.</title>
        <authorList>
            <person name="Zhang Y."/>
            <person name="Wang D."/>
            <person name="Peng Z."/>
        </authorList>
    </citation>
    <scope>NUCLEOTIDE SEQUENCE</scope>
    <source>
        <strain evidence="5">SWU-2019-XX</strain>
        <tissue evidence="5">Muscle</tissue>
    </source>
</reference>
<dbReference type="PANTHER" id="PTHR21331:SF2">
    <property type="entry name" value="BRCA1-ASSOCIATED ATM ACTIVATOR 1"/>
    <property type="match status" value="1"/>
</dbReference>
<name>A0A8T0AE82_SILME</name>
<comment type="subcellular location">
    <subcellularLocation>
        <location evidence="1">Cytoplasm</location>
    </subcellularLocation>
</comment>